<dbReference type="InterPro" id="IPR052989">
    <property type="entry name" value="Mg-chelatase_DI-like"/>
</dbReference>
<feature type="domain" description="VWFA" evidence="1">
    <location>
        <begin position="412"/>
        <end position="560"/>
    </location>
</feature>
<comment type="caution">
    <text evidence="2">The sequence shown here is derived from an EMBL/GenBank/DDBJ whole genome shotgun (WGS) entry which is preliminary data.</text>
</comment>
<dbReference type="SUPFAM" id="SSF53300">
    <property type="entry name" value="vWA-like"/>
    <property type="match status" value="1"/>
</dbReference>
<evidence type="ECO:0000259" key="1">
    <source>
        <dbReference type="PROSITE" id="PS50234"/>
    </source>
</evidence>
<dbReference type="Pfam" id="PF13519">
    <property type="entry name" value="VWA_2"/>
    <property type="match status" value="1"/>
</dbReference>
<reference evidence="2" key="1">
    <citation type="submission" date="2019-08" db="EMBL/GenBank/DDBJ databases">
        <authorList>
            <person name="Kucharzyk K."/>
            <person name="Murdoch R.W."/>
            <person name="Higgins S."/>
            <person name="Loffler F."/>
        </authorList>
    </citation>
    <scope>NUCLEOTIDE SEQUENCE</scope>
</reference>
<evidence type="ECO:0000313" key="2">
    <source>
        <dbReference type="EMBL" id="MPL84303.1"/>
    </source>
</evidence>
<sequence>MAEILWDFTSSCFLPSMALPANKVADLLAKNKGVRVGECAVVSRNMHTFHPNTPEKVNVLQSVDAGQAFYQRKEVGSIFHIDVFHQCGKVDHHLVAALIKKAVDAYNLHFSVNKMLFNNNTCDVLEADHIDIQTGMGGGRITGSLTYGQKLSLRRAHENHVHIAVASTNNHIASLFYIILAVEEAVLAAGLELRCNEYITHLKGNKGKSIDNSPYTDQSDSFLQEKKTGNMPPAIKKQQFAQDSVILTDNFDTIQDVKEMLTEIANDHNRKKIEKKFDNNGNVNQMINSLSGMGIVEIKGEKLSITPYGKEFKQHLDRNLPEVQVYIRQMLKSLKPVSRQAGSIRSSAVNEKFGRGPKILTSFVENANYAEFAVAESVMSAAQRKVQLSSENLSFNQSDLYVYVRQKRPKSEVLLVIDASASMKGQRILAAKFLVRHLLLSTLDRIGVITFQNDKACLQVPFTRDYQQVEDSLREIKVAGATPLALGLKNSLSYLQGVKNNNPLIILLTDGVPTLPDMSRDPIADALFYAERVNEAGYDFMSIGLKPHSNFLAKLTDVAGGKIYLFDELEKQVLIQAVWTERGGRCL</sequence>
<dbReference type="InterPro" id="IPR036465">
    <property type="entry name" value="vWFA_dom_sf"/>
</dbReference>
<proteinExistence type="predicted"/>
<dbReference type="Gene3D" id="3.40.50.410">
    <property type="entry name" value="von Willebrand factor, type A domain"/>
    <property type="match status" value="1"/>
</dbReference>
<dbReference type="PANTHER" id="PTHR35023:SF1">
    <property type="entry name" value="MG-PROTOPORPHYRIN IX CHELATASE"/>
    <property type="match status" value="1"/>
</dbReference>
<dbReference type="SMART" id="SM00327">
    <property type="entry name" value="VWA"/>
    <property type="match status" value="1"/>
</dbReference>
<organism evidence="2">
    <name type="scientific">bioreactor metagenome</name>
    <dbReference type="NCBI Taxonomy" id="1076179"/>
    <lineage>
        <taxon>unclassified sequences</taxon>
        <taxon>metagenomes</taxon>
        <taxon>ecological metagenomes</taxon>
    </lineage>
</organism>
<gene>
    <name evidence="2" type="ORF">SDC9_30268</name>
</gene>
<dbReference type="PROSITE" id="PS50234">
    <property type="entry name" value="VWFA"/>
    <property type="match status" value="1"/>
</dbReference>
<name>A0A644V068_9ZZZZ</name>
<accession>A0A644V068</accession>
<protein>
    <recommendedName>
        <fullName evidence="1">VWFA domain-containing protein</fullName>
    </recommendedName>
</protein>
<dbReference type="AlphaFoldDB" id="A0A644V068"/>
<dbReference type="PANTHER" id="PTHR35023">
    <property type="entry name" value="CHELATASE-RELATED"/>
    <property type="match status" value="1"/>
</dbReference>
<dbReference type="InterPro" id="IPR002035">
    <property type="entry name" value="VWF_A"/>
</dbReference>
<dbReference type="EMBL" id="VSSQ01000188">
    <property type="protein sequence ID" value="MPL84303.1"/>
    <property type="molecule type" value="Genomic_DNA"/>
</dbReference>